<dbReference type="EMBL" id="SVCA01000007">
    <property type="protein sequence ID" value="MBE6085485.1"/>
    <property type="molecule type" value="Genomic_DNA"/>
</dbReference>
<protein>
    <submittedName>
        <fullName evidence="1">Uncharacterized protein</fullName>
    </submittedName>
</protein>
<comment type="caution">
    <text evidence="1">The sequence shown here is derived from an EMBL/GenBank/DDBJ whole genome shotgun (WGS) entry which is preliminary data.</text>
</comment>
<gene>
    <name evidence="1" type="ORF">E7203_08570</name>
</gene>
<sequence>MEGEMMEYREISGKKLSNDELILRRKVRKEVEKISEQIPLASKKIYAMGRLSNADILDDILHDYHSKVEAVVDNNRDKVGLHAYGNKIFDIVTPEDFWSQNCEEVVLLIFSFRFWSEMREQMIRKGYVEGKNLFVINMLTAEKKLAFIKAGVKLLQSFEEKYGEDVFIFLLHGPIGDNFLFYSFLPYYVQREDIKNPLCIGTELSRRIHRLFGLYNFEEVTKEQIFSLEYLYMFLGNGNHKFKILQIWEFDFHFNRCWIRFRPGFTFMDTFRKYVYALEDKKTPLLPAFAECDQQVKEHFGRLGLHPGLTVIIAPFAYSIVAQPPKIFWQCLVSHLREAGYDVAVNARTEYETNFLSDVPVMSYELSDSLAYLEYAGAFVSMRSGFCDVTSQAKCHKVILYPEYKGIDYERHRSDIYFGGLKNMGLCNDAWELEYRYYEGIEEETAYWESFAEQIVAGLKEDNKVVH</sequence>
<accession>A0A927ZVF3</accession>
<proteinExistence type="predicted"/>
<name>A0A927ZVF3_SELRU</name>
<organism evidence="1 2">
    <name type="scientific">Selenomonas ruminantium</name>
    <dbReference type="NCBI Taxonomy" id="971"/>
    <lineage>
        <taxon>Bacteria</taxon>
        <taxon>Bacillati</taxon>
        <taxon>Bacillota</taxon>
        <taxon>Negativicutes</taxon>
        <taxon>Selenomonadales</taxon>
        <taxon>Selenomonadaceae</taxon>
        <taxon>Selenomonas</taxon>
    </lineage>
</organism>
<evidence type="ECO:0000313" key="2">
    <source>
        <dbReference type="Proteomes" id="UP000772151"/>
    </source>
</evidence>
<dbReference type="AlphaFoldDB" id="A0A927ZVF3"/>
<evidence type="ECO:0000313" key="1">
    <source>
        <dbReference type="EMBL" id="MBE6085485.1"/>
    </source>
</evidence>
<reference evidence="1" key="1">
    <citation type="submission" date="2019-04" db="EMBL/GenBank/DDBJ databases">
        <title>Evolution of Biomass-Degrading Anaerobic Consortia Revealed by Metagenomics.</title>
        <authorList>
            <person name="Peng X."/>
        </authorList>
    </citation>
    <scope>NUCLEOTIDE SEQUENCE</scope>
    <source>
        <strain evidence="1">SIG242</strain>
    </source>
</reference>
<dbReference type="RefSeq" id="WP_303669582.1">
    <property type="nucleotide sequence ID" value="NZ_SVCA01000007.1"/>
</dbReference>
<dbReference type="Proteomes" id="UP000772151">
    <property type="component" value="Unassembled WGS sequence"/>
</dbReference>